<dbReference type="InterPro" id="IPR005150">
    <property type="entry name" value="Cellulose_synth"/>
</dbReference>
<keyword evidence="4 11" id="KW-0812">Transmembrane</keyword>
<dbReference type="GO" id="GO:0012505">
    <property type="term" value="C:endomembrane system"/>
    <property type="evidence" value="ECO:0007669"/>
    <property type="project" value="UniProtKB-SubCell"/>
</dbReference>
<evidence type="ECO:0000256" key="2">
    <source>
        <dbReference type="ARBA" id="ARBA00022676"/>
    </source>
</evidence>
<evidence type="ECO:0008006" key="14">
    <source>
        <dbReference type="Google" id="ProtNLM"/>
    </source>
</evidence>
<feature type="transmembrane region" description="Helical" evidence="11">
    <location>
        <begin position="511"/>
        <end position="530"/>
    </location>
</feature>
<proteinExistence type="predicted"/>
<evidence type="ECO:0000256" key="10">
    <source>
        <dbReference type="PIRSR" id="PIRSR605150-3"/>
    </source>
</evidence>
<dbReference type="GO" id="GO:0016760">
    <property type="term" value="F:cellulose synthase (UDP-forming) activity"/>
    <property type="evidence" value="ECO:0007669"/>
    <property type="project" value="InterPro"/>
</dbReference>
<dbReference type="GO" id="GO:0030244">
    <property type="term" value="P:cellulose biosynthetic process"/>
    <property type="evidence" value="ECO:0007669"/>
    <property type="project" value="InterPro"/>
</dbReference>
<comment type="subcellular location">
    <subcellularLocation>
        <location evidence="1">Endomembrane system</location>
        <topology evidence="1">Multi-pass membrane protein</topology>
    </subcellularLocation>
</comment>
<dbReference type="Pfam" id="PF03552">
    <property type="entry name" value="Cellulose_synt"/>
    <property type="match status" value="2"/>
</dbReference>
<feature type="transmembrane region" description="Helical" evidence="11">
    <location>
        <begin position="550"/>
        <end position="573"/>
    </location>
</feature>
<reference evidence="13" key="1">
    <citation type="journal article" date="2017" name="Nat. Commun.">
        <title>The asparagus genome sheds light on the origin and evolution of a young Y chromosome.</title>
        <authorList>
            <person name="Harkess A."/>
            <person name="Zhou J."/>
            <person name="Xu C."/>
            <person name="Bowers J.E."/>
            <person name="Van der Hulst R."/>
            <person name="Ayyampalayam S."/>
            <person name="Mercati F."/>
            <person name="Riccardi P."/>
            <person name="McKain M.R."/>
            <person name="Kakrana A."/>
            <person name="Tang H."/>
            <person name="Ray J."/>
            <person name="Groenendijk J."/>
            <person name="Arikit S."/>
            <person name="Mathioni S.M."/>
            <person name="Nakano M."/>
            <person name="Shan H."/>
            <person name="Telgmann-Rauber A."/>
            <person name="Kanno A."/>
            <person name="Yue Z."/>
            <person name="Chen H."/>
            <person name="Li W."/>
            <person name="Chen Y."/>
            <person name="Xu X."/>
            <person name="Zhang Y."/>
            <person name="Luo S."/>
            <person name="Chen H."/>
            <person name="Gao J."/>
            <person name="Mao Z."/>
            <person name="Pires J.C."/>
            <person name="Luo M."/>
            <person name="Kudrna D."/>
            <person name="Wing R.A."/>
            <person name="Meyers B.C."/>
            <person name="Yi K."/>
            <person name="Kong H."/>
            <person name="Lavrijsen P."/>
            <person name="Sunseri F."/>
            <person name="Falavigna A."/>
            <person name="Ye Y."/>
            <person name="Leebens-Mack J.H."/>
            <person name="Chen G."/>
        </authorList>
    </citation>
    <scope>NUCLEOTIDE SEQUENCE [LARGE SCALE GENOMIC DNA]</scope>
    <source>
        <strain evidence="13">cv. DH0086</strain>
    </source>
</reference>
<feature type="transmembrane region" description="Helical" evidence="11">
    <location>
        <begin position="640"/>
        <end position="661"/>
    </location>
</feature>
<accession>A0A5P1ET64</accession>
<evidence type="ECO:0000256" key="4">
    <source>
        <dbReference type="ARBA" id="ARBA00022692"/>
    </source>
</evidence>
<dbReference type="EMBL" id="CM007385">
    <property type="protein sequence ID" value="ONK69235.1"/>
    <property type="molecule type" value="Genomic_DNA"/>
</dbReference>
<feature type="active site" evidence="8">
    <location>
        <position position="133"/>
    </location>
</feature>
<dbReference type="SUPFAM" id="SSF53448">
    <property type="entry name" value="Nucleotide-diphospho-sugar transferases"/>
    <property type="match status" value="1"/>
</dbReference>
<keyword evidence="6 11" id="KW-0472">Membrane</keyword>
<keyword evidence="5 11" id="KW-1133">Transmembrane helix</keyword>
<dbReference type="Proteomes" id="UP000243459">
    <property type="component" value="Chromosome 5"/>
</dbReference>
<dbReference type="PANTHER" id="PTHR13301">
    <property type="entry name" value="X-BOX TRANSCRIPTION FACTOR-RELATED"/>
    <property type="match status" value="1"/>
</dbReference>
<feature type="binding site" evidence="9">
    <location>
        <position position="104"/>
    </location>
    <ligand>
        <name>UDP-alpha-D-glucose</name>
        <dbReference type="ChEBI" id="CHEBI:58885"/>
    </ligand>
</feature>
<feature type="binding site" evidence="10">
    <location>
        <position position="295"/>
    </location>
    <ligand>
        <name>Mn(2+)</name>
        <dbReference type="ChEBI" id="CHEBI:29035"/>
    </ligand>
</feature>
<feature type="binding site" evidence="10">
    <location>
        <position position="271"/>
    </location>
    <ligand>
        <name>Mn(2+)</name>
        <dbReference type="ChEBI" id="CHEBI:29035"/>
    </ligand>
</feature>
<evidence type="ECO:0000256" key="5">
    <source>
        <dbReference type="ARBA" id="ARBA00022989"/>
    </source>
</evidence>
<evidence type="ECO:0000256" key="6">
    <source>
        <dbReference type="ARBA" id="ARBA00023136"/>
    </source>
</evidence>
<evidence type="ECO:0000256" key="7">
    <source>
        <dbReference type="ARBA" id="ARBA00023316"/>
    </source>
</evidence>
<evidence type="ECO:0000313" key="12">
    <source>
        <dbReference type="EMBL" id="ONK69235.1"/>
    </source>
</evidence>
<keyword evidence="2" id="KW-0328">Glycosyltransferase</keyword>
<name>A0A5P1ET64_ASPOF</name>
<dbReference type="FunFam" id="3.90.550.10:FF:000135">
    <property type="entry name" value="Cellulose synthase-like protein G3"/>
    <property type="match status" value="1"/>
</dbReference>
<dbReference type="OMA" id="QDIYACE"/>
<dbReference type="GO" id="GO:0071669">
    <property type="term" value="P:plant-type cell wall organization or biogenesis"/>
    <property type="evidence" value="ECO:0007669"/>
    <property type="project" value="UniProtKB-ARBA"/>
</dbReference>
<feature type="transmembrane region" description="Helical" evidence="11">
    <location>
        <begin position="585"/>
        <end position="602"/>
    </location>
</feature>
<dbReference type="GO" id="GO:0071555">
    <property type="term" value="P:cell wall organization"/>
    <property type="evidence" value="ECO:0007669"/>
    <property type="project" value="UniProtKB-KW"/>
</dbReference>
<dbReference type="InterPro" id="IPR029044">
    <property type="entry name" value="Nucleotide-diphossugar_trans"/>
</dbReference>
<organism evidence="12 13">
    <name type="scientific">Asparagus officinalis</name>
    <name type="common">Garden asparagus</name>
    <dbReference type="NCBI Taxonomy" id="4686"/>
    <lineage>
        <taxon>Eukaryota</taxon>
        <taxon>Viridiplantae</taxon>
        <taxon>Streptophyta</taxon>
        <taxon>Embryophyta</taxon>
        <taxon>Tracheophyta</taxon>
        <taxon>Spermatophyta</taxon>
        <taxon>Magnoliopsida</taxon>
        <taxon>Liliopsida</taxon>
        <taxon>Asparagales</taxon>
        <taxon>Asparagaceae</taxon>
        <taxon>Asparagoideae</taxon>
        <taxon>Asparagus</taxon>
    </lineage>
</organism>
<feature type="binding site" evidence="9">
    <location>
        <position position="133"/>
    </location>
    <ligand>
        <name>UDP-alpha-D-glucose</name>
        <dbReference type="ChEBI" id="CHEBI:58885"/>
    </ligand>
</feature>
<dbReference type="OrthoDB" id="72851at2759"/>
<feature type="transmembrane region" description="Helical" evidence="11">
    <location>
        <begin position="673"/>
        <end position="694"/>
    </location>
</feature>
<dbReference type="Gramene" id="ONK69235">
    <property type="protein sequence ID" value="ONK69235"/>
    <property type="gene ID" value="A4U43_C05F20740"/>
</dbReference>
<evidence type="ECO:0000256" key="3">
    <source>
        <dbReference type="ARBA" id="ARBA00022679"/>
    </source>
</evidence>
<sequence>MSYTNSNPNQLPTLNTFKLDPLTPFNRLHLLLYSFSLLLLFYHHLTSSSPLLLILSDLILAFQWAFTQAFRWRPIRRREFPDRIPDDNLPSLDVFICTADPWKEPPMTVVSTALSVMAYEYPPDKISVYVSDDGGSDLTLFAFMEAAKFARYWLPFCTENGIVERAPEAYFGSSSVSGSGSDEEIKMMYEKMKEKVEDVMEKGYVCGGHLDINAEEYDVLKKWKSYTHRDHPAVVQVLLESSKDSDIMGNAMPSLIYVSREKRPTSAHHFKAGALNALTRVSSILSNAPVILTLDCDMSSYDPQTPRRALCYILDPAIAPKLAYVQFPQRFQGLNKTDIYGSEIKRLYRINLRGLDGLLGPNYIGSGCFFVRRALYGPQSPGPGPFPSDLKEFSMTDANRGSMRSESVLKRAHEVTGCNYELDTKWGSEIGFRYGSLSEDLNTGFRMQCEGWVSIFCDPERPAFLGDAPKNLNDALSQNKRWVVGQLEFIFSKYSPLTFGIRKASLLMGMAYAWFFWGFLSIPLTMYTLLPQLALIYNVQLFPKLSDPWFYLYAYLFLTAYSQDLIEFLVHNGTIQTWWSDQRMWMIRGLTSFASGTIQFIMNQTGISAPGFTLTNKATEEGQSERYDNGVFEFGVSSPFFVSLGTAAILNLSSFMFGLLMATRRDGFFCEMFVPLFLSAFGVANCWPILEAMFLREDGGKMPRNVTNASILVAGVICMFGYFVLVD</sequence>
<feature type="binding site" evidence="9">
    <location>
        <position position="103"/>
    </location>
    <ligand>
        <name>UDP-alpha-D-glucose</name>
        <dbReference type="ChEBI" id="CHEBI:58885"/>
    </ligand>
</feature>
<feature type="transmembrane region" description="Helical" evidence="11">
    <location>
        <begin position="51"/>
        <end position="70"/>
    </location>
</feature>
<evidence type="ECO:0000256" key="1">
    <source>
        <dbReference type="ARBA" id="ARBA00004127"/>
    </source>
</evidence>
<feature type="active site" evidence="8">
    <location>
        <position position="440"/>
    </location>
</feature>
<dbReference type="AlphaFoldDB" id="A0A5P1ET64"/>
<evidence type="ECO:0000256" key="9">
    <source>
        <dbReference type="PIRSR" id="PIRSR605150-2"/>
    </source>
</evidence>
<protein>
    <recommendedName>
        <fullName evidence="14">Glycosyltransferase 2-like domain-containing protein</fullName>
    </recommendedName>
</protein>
<evidence type="ECO:0000256" key="8">
    <source>
        <dbReference type="PIRSR" id="PIRSR605150-1"/>
    </source>
</evidence>
<gene>
    <name evidence="12" type="ORF">A4U43_C05F20740</name>
</gene>
<evidence type="ECO:0000256" key="11">
    <source>
        <dbReference type="SAM" id="Phobius"/>
    </source>
</evidence>
<keyword evidence="3" id="KW-0808">Transferase</keyword>
<dbReference type="GO" id="GO:0016020">
    <property type="term" value="C:membrane"/>
    <property type="evidence" value="ECO:0007669"/>
    <property type="project" value="InterPro"/>
</dbReference>
<dbReference type="Gene3D" id="3.90.550.10">
    <property type="entry name" value="Spore Coat Polysaccharide Biosynthesis Protein SpsA, Chain A"/>
    <property type="match status" value="2"/>
</dbReference>
<keyword evidence="13" id="KW-1185">Reference proteome</keyword>
<keyword evidence="7" id="KW-0961">Cell wall biogenesis/degradation</keyword>
<evidence type="ECO:0000313" key="13">
    <source>
        <dbReference type="Proteomes" id="UP000243459"/>
    </source>
</evidence>
<feature type="transmembrane region" description="Helical" evidence="11">
    <location>
        <begin position="706"/>
        <end position="725"/>
    </location>
</feature>